<dbReference type="Pfam" id="PF20648">
    <property type="entry name" value="DUF6809"/>
    <property type="match status" value="1"/>
</dbReference>
<evidence type="ECO:0000313" key="2">
    <source>
        <dbReference type="Proteomes" id="UP000474718"/>
    </source>
</evidence>
<name>A0ABW9WY21_9FIRM</name>
<reference evidence="1 2" key="1">
    <citation type="journal article" date="2019" name="Nat. Med.">
        <title>A library of human gut bacterial isolates paired with longitudinal multiomics data enables mechanistic microbiome research.</title>
        <authorList>
            <person name="Poyet M."/>
            <person name="Groussin M."/>
            <person name="Gibbons S.M."/>
            <person name="Avila-Pacheco J."/>
            <person name="Jiang X."/>
            <person name="Kearney S.M."/>
            <person name="Perrotta A.R."/>
            <person name="Berdy B."/>
            <person name="Zhao S."/>
            <person name="Lieberman T.D."/>
            <person name="Swanson P.K."/>
            <person name="Smith M."/>
            <person name="Roesemann S."/>
            <person name="Alexander J.E."/>
            <person name="Rich S.A."/>
            <person name="Livny J."/>
            <person name="Vlamakis H."/>
            <person name="Clish C."/>
            <person name="Bullock K."/>
            <person name="Deik A."/>
            <person name="Scott J."/>
            <person name="Pierce K.A."/>
            <person name="Xavier R.J."/>
            <person name="Alm E.J."/>
        </authorList>
    </citation>
    <scope>NUCLEOTIDE SEQUENCE [LARGE SCALE GENOMIC DNA]</scope>
    <source>
        <strain evidence="1 2">BIOML-A2</strain>
    </source>
</reference>
<sequence length="99" mass="11558">MKNFIEEFYYGNIEPQARSTKQNKAVQKQMKILMTNEDFLTTALSDKNKKQFLDYVNAWSIVNGESNLDSFIMGFRLGAKFMLDTFVTSEPPFEDLLRE</sequence>
<proteinExistence type="predicted"/>
<dbReference type="InterPro" id="IPR049215">
    <property type="entry name" value="DUF6809"/>
</dbReference>
<organism evidence="1 2">
    <name type="scientific">Bittarella massiliensis</name>
    <name type="common">ex Durand et al. 2017</name>
    <dbReference type="NCBI Taxonomy" id="1720313"/>
    <lineage>
        <taxon>Bacteria</taxon>
        <taxon>Bacillati</taxon>
        <taxon>Bacillota</taxon>
        <taxon>Clostridia</taxon>
        <taxon>Eubacteriales</taxon>
        <taxon>Oscillospiraceae</taxon>
        <taxon>Bittarella (ex Durand et al. 2017)</taxon>
    </lineage>
</organism>
<gene>
    <name evidence="1" type="ORF">GT747_13235</name>
</gene>
<comment type="caution">
    <text evidence="1">The sequence shown here is derived from an EMBL/GenBank/DDBJ whole genome shotgun (WGS) entry which is preliminary data.</text>
</comment>
<evidence type="ECO:0000313" key="1">
    <source>
        <dbReference type="EMBL" id="MZL70714.1"/>
    </source>
</evidence>
<keyword evidence="2" id="KW-1185">Reference proteome</keyword>
<protein>
    <recommendedName>
        <fullName evidence="3">Phage protein</fullName>
    </recommendedName>
</protein>
<evidence type="ECO:0008006" key="3">
    <source>
        <dbReference type="Google" id="ProtNLM"/>
    </source>
</evidence>
<accession>A0ABW9WY21</accession>
<dbReference type="EMBL" id="WWVX01000010">
    <property type="protein sequence ID" value="MZL70714.1"/>
    <property type="molecule type" value="Genomic_DNA"/>
</dbReference>
<dbReference type="Proteomes" id="UP000474718">
    <property type="component" value="Unassembled WGS sequence"/>
</dbReference>
<dbReference type="RefSeq" id="WP_071442212.1">
    <property type="nucleotide sequence ID" value="NZ_WWVX01000010.1"/>
</dbReference>